<gene>
    <name evidence="2" type="ORF">AJ81_05735</name>
</gene>
<reference evidence="2 3" key="1">
    <citation type="submission" date="2014-01" db="EMBL/GenBank/DDBJ databases">
        <title>Genome sequencing of Thermotog hypogea.</title>
        <authorList>
            <person name="Zhang X."/>
            <person name="Alvare G."/>
            <person name="Fristensky B."/>
            <person name="Chen L."/>
            <person name="Suen T."/>
            <person name="Chen Q."/>
            <person name="Ma K."/>
        </authorList>
    </citation>
    <scope>NUCLEOTIDE SEQUENCE [LARGE SCALE GENOMIC DNA]</scope>
    <source>
        <strain evidence="2 3">DSM 11164</strain>
    </source>
</reference>
<proteinExistence type="predicted"/>
<dbReference type="PaxDb" id="1123384-AJ81_05735"/>
<dbReference type="KEGG" id="phy:AJ81_05735"/>
<dbReference type="PANTHER" id="PTHR38032">
    <property type="entry name" value="POLYMERASE-RELATED"/>
    <property type="match status" value="1"/>
</dbReference>
<feature type="domain" description="Flagellar Assembly Protein A N-terminal region" evidence="1">
    <location>
        <begin position="11"/>
        <end position="178"/>
    </location>
</feature>
<dbReference type="Proteomes" id="UP000077469">
    <property type="component" value="Chromosome"/>
</dbReference>
<dbReference type="PANTHER" id="PTHR38032:SF1">
    <property type="entry name" value="RNA-BINDING PROTEIN KHPB N-TERMINAL DOMAIN-CONTAINING PROTEIN"/>
    <property type="match status" value="1"/>
</dbReference>
<organism evidence="2 3">
    <name type="scientific">Pseudothermotoga hypogea DSM 11164 = NBRC 106472</name>
    <dbReference type="NCBI Taxonomy" id="1123384"/>
    <lineage>
        <taxon>Bacteria</taxon>
        <taxon>Thermotogati</taxon>
        <taxon>Thermotogota</taxon>
        <taxon>Thermotogae</taxon>
        <taxon>Thermotogales</taxon>
        <taxon>Thermotogaceae</taxon>
        <taxon>Pseudothermotoga</taxon>
    </lineage>
</organism>
<evidence type="ECO:0000313" key="3">
    <source>
        <dbReference type="Proteomes" id="UP000077469"/>
    </source>
</evidence>
<accession>A0A0X1KU28</accession>
<name>A0A0X1KU28_9THEM</name>
<keyword evidence="3" id="KW-1185">Reference proteome</keyword>
<dbReference type="OrthoDB" id="40998at2"/>
<protein>
    <recommendedName>
        <fullName evidence="1">Flagellar Assembly Protein A N-terminal region domain-containing protein</fullName>
    </recommendedName>
</protein>
<sequence length="179" mass="19857">MEEQYVETIVRVIMSEDKMTASVMIIPGFKRVMPTVEEIKQALSDAKVVYGIDEGAIEKIVKEQRIFSEIPVAFGKKPILPKDASVEFLFPASGFVLEKPQEGESVDPASLYKIFTCNKGDVLAIKRKAFEGEDRLTVTGELVKVQEPKDVNLASFIGENLRLSPDGMQILANCDGQPY</sequence>
<dbReference type="PATRIC" id="fig|1123384.7.peg.1136"/>
<evidence type="ECO:0000313" key="2">
    <source>
        <dbReference type="EMBL" id="AJC74765.1"/>
    </source>
</evidence>
<evidence type="ECO:0000259" key="1">
    <source>
        <dbReference type="Pfam" id="PF20250"/>
    </source>
</evidence>
<dbReference type="InterPro" id="IPR005646">
    <property type="entry name" value="FapA"/>
</dbReference>
<dbReference type="EMBL" id="CP007141">
    <property type="protein sequence ID" value="AJC74765.1"/>
    <property type="molecule type" value="Genomic_DNA"/>
</dbReference>
<dbReference type="RefSeq" id="WP_031505152.1">
    <property type="nucleotide sequence ID" value="NC_022795.1"/>
</dbReference>
<dbReference type="Pfam" id="PF20250">
    <property type="entry name" value="FapA_N"/>
    <property type="match status" value="1"/>
</dbReference>
<dbReference type="AlphaFoldDB" id="A0A0X1KU28"/>
<dbReference type="InterPro" id="IPR046866">
    <property type="entry name" value="FapA_N"/>
</dbReference>
<dbReference type="STRING" id="1123384.AJ81_05735"/>